<organism evidence="1">
    <name type="scientific">Spironucleus salmonicida</name>
    <dbReference type="NCBI Taxonomy" id="348837"/>
    <lineage>
        <taxon>Eukaryota</taxon>
        <taxon>Metamonada</taxon>
        <taxon>Diplomonadida</taxon>
        <taxon>Hexamitidae</taxon>
        <taxon>Hexamitinae</taxon>
        <taxon>Spironucleus</taxon>
    </lineage>
</organism>
<protein>
    <submittedName>
        <fullName evidence="1">Uncharacterized protein</fullName>
    </submittedName>
</protein>
<evidence type="ECO:0000313" key="2">
    <source>
        <dbReference type="EMBL" id="KAH0570584.1"/>
    </source>
</evidence>
<dbReference type="Proteomes" id="UP000018208">
    <property type="component" value="Unassembled WGS sequence"/>
</dbReference>
<name>V6LYK3_9EUKA</name>
<dbReference type="AlphaFoldDB" id="V6LYK3"/>
<sequence>MIINQESSILTAYKHFLTSTLPLKVEDQSLTSYQLLAFAADIFAVLVDQEVQNPVQVLIEMLEQKTIKDIPKLFIKQENFHKVSPSLPFYQTLKIGSIPIYGVDYITGQLKQQDAAMLCNKLEFLEMKVTEIFDFFRSQDVITIMPYCLNKEPEFASKCGFDYIIKSSEDSNKMEHVTGIVWI</sequence>
<evidence type="ECO:0000313" key="3">
    <source>
        <dbReference type="Proteomes" id="UP000018208"/>
    </source>
</evidence>
<evidence type="ECO:0000313" key="1">
    <source>
        <dbReference type="EMBL" id="EST49333.1"/>
    </source>
</evidence>
<dbReference type="VEuPathDB" id="GiardiaDB:SS50377_26866"/>
<gene>
    <name evidence="1" type="ORF">SS50377_10560</name>
    <name evidence="2" type="ORF">SS50377_26866</name>
</gene>
<keyword evidence="3" id="KW-1185">Reference proteome</keyword>
<dbReference type="EMBL" id="AUWU02000007">
    <property type="protein sequence ID" value="KAH0570584.1"/>
    <property type="molecule type" value="Genomic_DNA"/>
</dbReference>
<reference evidence="2" key="2">
    <citation type="submission" date="2020-12" db="EMBL/GenBank/DDBJ databases">
        <title>New Spironucleus salmonicida genome in near-complete chromosomes.</title>
        <authorList>
            <person name="Xu F."/>
            <person name="Kurt Z."/>
            <person name="Jimenez-Gonzalez A."/>
            <person name="Astvaldsson A."/>
            <person name="Andersson J.O."/>
            <person name="Svard S.G."/>
        </authorList>
    </citation>
    <scope>NUCLEOTIDE SEQUENCE</scope>
    <source>
        <strain evidence="2">ATCC 50377</strain>
    </source>
</reference>
<proteinExistence type="predicted"/>
<reference evidence="1 2" key="1">
    <citation type="journal article" date="2014" name="PLoS Genet.">
        <title>The Genome of Spironucleus salmonicida Highlights a Fish Pathogen Adapted to Fluctuating Environments.</title>
        <authorList>
            <person name="Xu F."/>
            <person name="Jerlstrom-Hultqvist J."/>
            <person name="Einarsson E."/>
            <person name="Astvaldsson A."/>
            <person name="Svard S.G."/>
            <person name="Andersson J.O."/>
        </authorList>
    </citation>
    <scope>NUCLEOTIDE SEQUENCE</scope>
    <source>
        <strain evidence="2">ATCC 50377</strain>
    </source>
</reference>
<dbReference type="EMBL" id="KI545953">
    <property type="protein sequence ID" value="EST49333.1"/>
    <property type="molecule type" value="Genomic_DNA"/>
</dbReference>
<accession>V6LYK3</accession>